<comment type="similarity">
    <text evidence="1">Belongs to the cyclin family.</text>
</comment>
<keyword evidence="3" id="KW-1185">Reference proteome</keyword>
<protein>
    <submittedName>
        <fullName evidence="2">CYCLIN domain-containing protein</fullName>
    </submittedName>
</protein>
<keyword evidence="1" id="KW-0195">Cyclin</keyword>
<dbReference type="SMART" id="SM00385">
    <property type="entry name" value="CYCLIN"/>
    <property type="match status" value="1"/>
</dbReference>
<dbReference type="EnsemblMetazoa" id="PPA02487.1">
    <property type="protein sequence ID" value="PPA02487.1"/>
    <property type="gene ID" value="WBGene00092041"/>
</dbReference>
<dbReference type="Pfam" id="PF00134">
    <property type="entry name" value="Cyclin_N"/>
    <property type="match status" value="1"/>
</dbReference>
<gene>
    <name evidence="2" type="primary">WBGene00092041</name>
</gene>
<organism evidence="2 3">
    <name type="scientific">Pristionchus pacificus</name>
    <name type="common">Parasitic nematode worm</name>
    <dbReference type="NCBI Taxonomy" id="54126"/>
    <lineage>
        <taxon>Eukaryota</taxon>
        <taxon>Metazoa</taxon>
        <taxon>Ecdysozoa</taxon>
        <taxon>Nematoda</taxon>
        <taxon>Chromadorea</taxon>
        <taxon>Rhabditida</taxon>
        <taxon>Rhabditina</taxon>
        <taxon>Diplogasteromorpha</taxon>
        <taxon>Diplogasteroidea</taxon>
        <taxon>Neodiplogasteridae</taxon>
        <taxon>Pristionchus</taxon>
    </lineage>
</organism>
<dbReference type="InterPro" id="IPR006671">
    <property type="entry name" value="Cyclin_N"/>
</dbReference>
<dbReference type="GO" id="GO:0000307">
    <property type="term" value="C:cyclin-dependent protein kinase holoenzyme complex"/>
    <property type="evidence" value="ECO:0000318"/>
    <property type="project" value="GO_Central"/>
</dbReference>
<proteinExistence type="inferred from homology"/>
<dbReference type="Proteomes" id="UP000005239">
    <property type="component" value="Unassembled WGS sequence"/>
</dbReference>
<reference evidence="3" key="1">
    <citation type="journal article" date="2008" name="Nat. Genet.">
        <title>The Pristionchus pacificus genome provides a unique perspective on nematode lifestyle and parasitism.</title>
        <authorList>
            <person name="Dieterich C."/>
            <person name="Clifton S.W."/>
            <person name="Schuster L.N."/>
            <person name="Chinwalla A."/>
            <person name="Delehaunty K."/>
            <person name="Dinkelacker I."/>
            <person name="Fulton L."/>
            <person name="Fulton R."/>
            <person name="Godfrey J."/>
            <person name="Minx P."/>
            <person name="Mitreva M."/>
            <person name="Roeseler W."/>
            <person name="Tian H."/>
            <person name="Witte H."/>
            <person name="Yang S.P."/>
            <person name="Wilson R.K."/>
            <person name="Sommer R.J."/>
        </authorList>
    </citation>
    <scope>NUCLEOTIDE SEQUENCE [LARGE SCALE GENOMIC DNA]</scope>
    <source>
        <strain evidence="3">PS312</strain>
    </source>
</reference>
<evidence type="ECO:0000256" key="1">
    <source>
        <dbReference type="RuleBase" id="RU000383"/>
    </source>
</evidence>
<dbReference type="PANTHER" id="PTHR10177">
    <property type="entry name" value="CYCLINS"/>
    <property type="match status" value="1"/>
</dbReference>
<dbReference type="OrthoDB" id="769138at2759"/>
<dbReference type="GO" id="GO:0005737">
    <property type="term" value="C:cytoplasm"/>
    <property type="evidence" value="ECO:0000318"/>
    <property type="project" value="GO_Central"/>
</dbReference>
<evidence type="ECO:0000313" key="2">
    <source>
        <dbReference type="EnsemblMetazoa" id="PPA02487.1"/>
    </source>
</evidence>
<dbReference type="SUPFAM" id="SSF47954">
    <property type="entry name" value="Cyclin-like"/>
    <property type="match status" value="1"/>
</dbReference>
<reference evidence="2" key="2">
    <citation type="submission" date="2022-06" db="UniProtKB">
        <authorList>
            <consortium name="EnsemblMetazoa"/>
        </authorList>
    </citation>
    <scope>IDENTIFICATION</scope>
    <source>
        <strain evidence="2">PS312</strain>
    </source>
</reference>
<accession>A0A2A6BPK9</accession>
<accession>A0A8R1YBR7</accession>
<name>A0A2A6BPK9_PRIPA</name>
<dbReference type="Gene3D" id="1.10.472.10">
    <property type="entry name" value="Cyclin-like"/>
    <property type="match status" value="2"/>
</dbReference>
<sequence>MAPTLPLVPSSSDVPHAATAASPAARLLSTLRDREEERARRLGGNAAASRSFPERATGYCGRRERDRQAGWIVAVASTRLRVHADTSSQAVAILDEVLARKGVPCKMANCVATAALYIARKLCEEGDETPETFLDLLGLEYSPNELRRMELVVLDVLEWDALLPSVERFASAQLQLLGYQWMLPYLRPSIEAVLVRGVTMREYRASSLALAVVSLYLERLVPHHWLQATHTICGMMKTEPSSLISVRESVSSLLPATAADYGHRNPYAPLLLTPDDSDEEEDRRAPPSSVYILKRLSQYVALLIESRARNGLAPPILPSTTVISLAAGPQ</sequence>
<dbReference type="GO" id="GO:0000082">
    <property type="term" value="P:G1/S transition of mitotic cell cycle"/>
    <property type="evidence" value="ECO:0000318"/>
    <property type="project" value="GO_Central"/>
</dbReference>
<dbReference type="InterPro" id="IPR036915">
    <property type="entry name" value="Cyclin-like_sf"/>
</dbReference>
<dbReference type="AlphaFoldDB" id="A0A2A6BPK9"/>
<dbReference type="GO" id="GO:0016538">
    <property type="term" value="F:cyclin-dependent protein serine/threonine kinase regulator activity"/>
    <property type="evidence" value="ECO:0000318"/>
    <property type="project" value="GO_Central"/>
</dbReference>
<dbReference type="InterPro" id="IPR013763">
    <property type="entry name" value="Cyclin-like_dom"/>
</dbReference>
<evidence type="ECO:0000313" key="3">
    <source>
        <dbReference type="Proteomes" id="UP000005239"/>
    </source>
</evidence>
<dbReference type="GO" id="GO:0005634">
    <property type="term" value="C:nucleus"/>
    <property type="evidence" value="ECO:0000318"/>
    <property type="project" value="GO_Central"/>
</dbReference>
<dbReference type="InterPro" id="IPR039361">
    <property type="entry name" value="Cyclin"/>
</dbReference>